<dbReference type="InterPro" id="IPR036259">
    <property type="entry name" value="MFS_trans_sf"/>
</dbReference>
<feature type="transmembrane region" description="Helical" evidence="10">
    <location>
        <begin position="7"/>
        <end position="27"/>
    </location>
</feature>
<evidence type="ECO:0000313" key="12">
    <source>
        <dbReference type="EMBL" id="MEQ2295840.1"/>
    </source>
</evidence>
<organism evidence="12 13">
    <name type="scientific">Ameca splendens</name>
    <dbReference type="NCBI Taxonomy" id="208324"/>
    <lineage>
        <taxon>Eukaryota</taxon>
        <taxon>Metazoa</taxon>
        <taxon>Chordata</taxon>
        <taxon>Craniata</taxon>
        <taxon>Vertebrata</taxon>
        <taxon>Euteleostomi</taxon>
        <taxon>Actinopterygii</taxon>
        <taxon>Neopterygii</taxon>
        <taxon>Teleostei</taxon>
        <taxon>Neoteleostei</taxon>
        <taxon>Acanthomorphata</taxon>
        <taxon>Ovalentaria</taxon>
        <taxon>Atherinomorphae</taxon>
        <taxon>Cyprinodontiformes</taxon>
        <taxon>Goodeidae</taxon>
        <taxon>Ameca</taxon>
    </lineage>
</organism>
<dbReference type="PANTHER" id="PTHR48023:SF2">
    <property type="entry name" value="SOLUTE CARRIER FAMILY 2, FACILITATED GLUCOSE TRANSPORTER MEMBER 12"/>
    <property type="match status" value="1"/>
</dbReference>
<dbReference type="Gene3D" id="1.20.1250.20">
    <property type="entry name" value="MFS general substrate transporter like domains"/>
    <property type="match status" value="1"/>
</dbReference>
<evidence type="ECO:0000256" key="8">
    <source>
        <dbReference type="ARBA" id="ARBA00023136"/>
    </source>
</evidence>
<dbReference type="SUPFAM" id="SSF103473">
    <property type="entry name" value="MFS general substrate transporter"/>
    <property type="match status" value="1"/>
</dbReference>
<dbReference type="InterPro" id="IPR005828">
    <property type="entry name" value="MFS_sugar_transport-like"/>
</dbReference>
<sequence length="105" mass="11643">MGVRGRAVSVVSAVNWATNLLISMTFLTITEKIGVPNVMFLYSAMCFVLLVFVILCVPKTKGQTLEEISKELAKKKSFEIKLFRQAQPQESLICKSPSKECSANI</sequence>
<keyword evidence="8 10" id="KW-0472">Membrane</keyword>
<dbReference type="InterPro" id="IPR020846">
    <property type="entry name" value="MFS_dom"/>
</dbReference>
<dbReference type="Pfam" id="PF00083">
    <property type="entry name" value="Sugar_tr"/>
    <property type="match status" value="1"/>
</dbReference>
<reference evidence="12 13" key="1">
    <citation type="submission" date="2021-06" db="EMBL/GenBank/DDBJ databases">
        <authorList>
            <person name="Palmer J.M."/>
        </authorList>
    </citation>
    <scope>NUCLEOTIDE SEQUENCE [LARGE SCALE GENOMIC DNA]</scope>
    <source>
        <strain evidence="12 13">AS_MEX2019</strain>
        <tissue evidence="12">Muscle</tissue>
    </source>
</reference>
<evidence type="ECO:0000256" key="4">
    <source>
        <dbReference type="ARBA" id="ARBA00022475"/>
    </source>
</evidence>
<dbReference type="EMBL" id="JAHRIP010039083">
    <property type="protein sequence ID" value="MEQ2295840.1"/>
    <property type="molecule type" value="Genomic_DNA"/>
</dbReference>
<dbReference type="Proteomes" id="UP001469553">
    <property type="component" value="Unassembled WGS sequence"/>
</dbReference>
<keyword evidence="3" id="KW-0813">Transport</keyword>
<dbReference type="PROSITE" id="PS50850">
    <property type="entry name" value="MFS"/>
    <property type="match status" value="1"/>
</dbReference>
<dbReference type="InterPro" id="IPR050820">
    <property type="entry name" value="MFS_Sugar_Transporter"/>
</dbReference>
<keyword evidence="13" id="KW-1185">Reference proteome</keyword>
<keyword evidence="5" id="KW-0762">Sugar transport</keyword>
<protein>
    <recommendedName>
        <fullName evidence="11">Major facilitator superfamily (MFS) profile domain-containing protein</fullName>
    </recommendedName>
</protein>
<evidence type="ECO:0000256" key="2">
    <source>
        <dbReference type="ARBA" id="ARBA00007004"/>
    </source>
</evidence>
<feature type="transmembrane region" description="Helical" evidence="10">
    <location>
        <begin position="39"/>
        <end position="57"/>
    </location>
</feature>
<evidence type="ECO:0000256" key="9">
    <source>
        <dbReference type="ARBA" id="ARBA00023180"/>
    </source>
</evidence>
<comment type="caution">
    <text evidence="12">The sequence shown here is derived from an EMBL/GenBank/DDBJ whole genome shotgun (WGS) entry which is preliminary data.</text>
</comment>
<feature type="domain" description="Major facilitator superfamily (MFS) profile" evidence="11">
    <location>
        <begin position="1"/>
        <end position="61"/>
    </location>
</feature>
<evidence type="ECO:0000256" key="3">
    <source>
        <dbReference type="ARBA" id="ARBA00022448"/>
    </source>
</evidence>
<proteinExistence type="inferred from homology"/>
<dbReference type="PANTHER" id="PTHR48023">
    <property type="entry name" value="D-XYLOSE-PROTON SYMPORTER-LIKE 2"/>
    <property type="match status" value="1"/>
</dbReference>
<evidence type="ECO:0000256" key="10">
    <source>
        <dbReference type="SAM" id="Phobius"/>
    </source>
</evidence>
<evidence type="ECO:0000256" key="7">
    <source>
        <dbReference type="ARBA" id="ARBA00022989"/>
    </source>
</evidence>
<accession>A0ABV0YPP7</accession>
<evidence type="ECO:0000256" key="5">
    <source>
        <dbReference type="ARBA" id="ARBA00022597"/>
    </source>
</evidence>
<evidence type="ECO:0000256" key="1">
    <source>
        <dbReference type="ARBA" id="ARBA00004651"/>
    </source>
</evidence>
<comment type="similarity">
    <text evidence="2">Belongs to the major facilitator superfamily. Sugar transporter (TC 2.A.1.1) family. Glucose transporter subfamily.</text>
</comment>
<comment type="subcellular location">
    <subcellularLocation>
        <location evidence="1">Cell membrane</location>
        <topology evidence="1">Multi-pass membrane protein</topology>
    </subcellularLocation>
</comment>
<keyword evidence="7 10" id="KW-1133">Transmembrane helix</keyword>
<keyword evidence="9" id="KW-0325">Glycoprotein</keyword>
<name>A0ABV0YPP7_9TELE</name>
<keyword evidence="4" id="KW-1003">Cell membrane</keyword>
<evidence type="ECO:0000313" key="13">
    <source>
        <dbReference type="Proteomes" id="UP001469553"/>
    </source>
</evidence>
<gene>
    <name evidence="12" type="ORF">AMECASPLE_018668</name>
</gene>
<keyword evidence="6 10" id="KW-0812">Transmembrane</keyword>
<evidence type="ECO:0000259" key="11">
    <source>
        <dbReference type="PROSITE" id="PS50850"/>
    </source>
</evidence>
<evidence type="ECO:0000256" key="6">
    <source>
        <dbReference type="ARBA" id="ARBA00022692"/>
    </source>
</evidence>